<feature type="transmembrane region" description="Helical" evidence="2">
    <location>
        <begin position="332"/>
        <end position="353"/>
    </location>
</feature>
<reference evidence="3" key="1">
    <citation type="submission" date="2020-03" db="EMBL/GenBank/DDBJ databases">
        <title>A high-quality chromosome-level genome assembly of a woody plant with both climbing and erect habits, Rhamnella rubrinervis.</title>
        <authorList>
            <person name="Lu Z."/>
            <person name="Yang Y."/>
            <person name="Zhu X."/>
            <person name="Sun Y."/>
        </authorList>
    </citation>
    <scope>NUCLEOTIDE SEQUENCE</scope>
    <source>
        <strain evidence="3">BYM</strain>
        <tissue evidence="3">Leaf</tissue>
    </source>
</reference>
<feature type="transmembrane region" description="Helical" evidence="2">
    <location>
        <begin position="303"/>
        <end position="320"/>
    </location>
</feature>
<keyword evidence="2" id="KW-1133">Transmembrane helix</keyword>
<comment type="caution">
    <text evidence="3">The sequence shown here is derived from an EMBL/GenBank/DDBJ whole genome shotgun (WGS) entry which is preliminary data.</text>
</comment>
<accession>A0A8K0H5I7</accession>
<keyword evidence="4" id="KW-1185">Reference proteome</keyword>
<sequence length="360" mass="39409">MGVNESSSSFAETTSQSSTTNFVPNCALLLSSPKFMPFFRASSKKPNFVAPNIIVIGEVVQRAAVTAADKCFTLLHLFASQNPLLKEVLSLPNKFHSFCHQVRCTNYRNVKTLQNHNFAAVLPGDSMAGLVVANGISNFLNLYNTLLVVRLVLTWFPNSPAAIVSPLSTICDPYLNIFRGLIPPLGGTLDLSPILAFLVLNAFTSTASALPAELPVTEANQENPSSSARFSHLSASQKKWVRRLQGNRTKSSKGEQNETKKERGHFSVSQGLGLLAVISPLYIDRREEDDSEEDEAFNFDSWLPLLLIVLILAITASLFLERRLARFDPYWIHRVGGSSGGILVILMILALVLKCKSASA</sequence>
<name>A0A8K0H5I7_9ROSA</name>
<evidence type="ECO:0000256" key="1">
    <source>
        <dbReference type="SAM" id="MobiDB-lite"/>
    </source>
</evidence>
<dbReference type="OrthoDB" id="2066at2759"/>
<dbReference type="PANTHER" id="PTHR33219:SF14">
    <property type="entry name" value="PROTEIN COFACTOR ASSEMBLY OF COMPLEX C SUBUNIT B CCB3, CHLOROPLASTIC-RELATED"/>
    <property type="match status" value="1"/>
</dbReference>
<dbReference type="EMBL" id="VOIH02000005">
    <property type="protein sequence ID" value="KAF3446111.1"/>
    <property type="molecule type" value="Genomic_DNA"/>
</dbReference>
<keyword evidence="2" id="KW-0472">Membrane</keyword>
<dbReference type="Pfam" id="PF02325">
    <property type="entry name" value="CCB3_YggT"/>
    <property type="match status" value="1"/>
</dbReference>
<evidence type="ECO:0000313" key="3">
    <source>
        <dbReference type="EMBL" id="KAF3446111.1"/>
    </source>
</evidence>
<feature type="region of interest" description="Disordered" evidence="1">
    <location>
        <begin position="241"/>
        <end position="266"/>
    </location>
</feature>
<dbReference type="GO" id="GO:0016020">
    <property type="term" value="C:membrane"/>
    <property type="evidence" value="ECO:0007669"/>
    <property type="project" value="InterPro"/>
</dbReference>
<keyword evidence="2" id="KW-0812">Transmembrane</keyword>
<evidence type="ECO:0000313" key="4">
    <source>
        <dbReference type="Proteomes" id="UP000796880"/>
    </source>
</evidence>
<dbReference type="AlphaFoldDB" id="A0A8K0H5I7"/>
<gene>
    <name evidence="3" type="ORF">FNV43_RR11290</name>
</gene>
<evidence type="ECO:0000256" key="2">
    <source>
        <dbReference type="SAM" id="Phobius"/>
    </source>
</evidence>
<dbReference type="PANTHER" id="PTHR33219">
    <property type="entry name" value="YLMG HOMOLOG PROTEIN 2, CHLOROPLASTIC"/>
    <property type="match status" value="1"/>
</dbReference>
<proteinExistence type="predicted"/>
<protein>
    <submittedName>
        <fullName evidence="3">Uncharacterized protein</fullName>
    </submittedName>
</protein>
<feature type="compositionally biased region" description="Basic and acidic residues" evidence="1">
    <location>
        <begin position="252"/>
        <end position="265"/>
    </location>
</feature>
<dbReference type="GO" id="GO:0010020">
    <property type="term" value="P:chloroplast fission"/>
    <property type="evidence" value="ECO:0007669"/>
    <property type="project" value="TreeGrafter"/>
</dbReference>
<organism evidence="3 4">
    <name type="scientific">Rhamnella rubrinervis</name>
    <dbReference type="NCBI Taxonomy" id="2594499"/>
    <lineage>
        <taxon>Eukaryota</taxon>
        <taxon>Viridiplantae</taxon>
        <taxon>Streptophyta</taxon>
        <taxon>Embryophyta</taxon>
        <taxon>Tracheophyta</taxon>
        <taxon>Spermatophyta</taxon>
        <taxon>Magnoliopsida</taxon>
        <taxon>eudicotyledons</taxon>
        <taxon>Gunneridae</taxon>
        <taxon>Pentapetalae</taxon>
        <taxon>rosids</taxon>
        <taxon>fabids</taxon>
        <taxon>Rosales</taxon>
        <taxon>Rhamnaceae</taxon>
        <taxon>rhamnoid group</taxon>
        <taxon>Rhamneae</taxon>
        <taxon>Rhamnella</taxon>
    </lineage>
</organism>
<dbReference type="Proteomes" id="UP000796880">
    <property type="component" value="Unassembled WGS sequence"/>
</dbReference>
<dbReference type="InterPro" id="IPR003425">
    <property type="entry name" value="CCB3/YggT"/>
</dbReference>